<dbReference type="Pfam" id="PF08241">
    <property type="entry name" value="Methyltransf_11"/>
    <property type="match status" value="1"/>
</dbReference>
<evidence type="ECO:0000313" key="5">
    <source>
        <dbReference type="EMBL" id="NDL57755.1"/>
    </source>
</evidence>
<proteinExistence type="inferred from homology"/>
<reference evidence="5 6" key="1">
    <citation type="submission" date="2019-11" db="EMBL/GenBank/DDBJ databases">
        <authorList>
            <person name="Li X.-J."/>
            <person name="Feng X.-M."/>
        </authorList>
    </citation>
    <scope>NUCLEOTIDE SEQUENCE [LARGE SCALE GENOMIC DNA]</scope>
    <source>
        <strain evidence="5 6">XMNu-373</strain>
    </source>
</reference>
<name>A0A7K3M3D2_9ACTN</name>
<evidence type="ECO:0000256" key="3">
    <source>
        <dbReference type="ARBA" id="ARBA00022679"/>
    </source>
</evidence>
<comment type="caution">
    <text evidence="5">The sequence shown here is derived from an EMBL/GenBank/DDBJ whole genome shotgun (WGS) entry which is preliminary data.</text>
</comment>
<gene>
    <name evidence="5" type="ORF">F7O44_11780</name>
</gene>
<evidence type="ECO:0000259" key="4">
    <source>
        <dbReference type="Pfam" id="PF08241"/>
    </source>
</evidence>
<keyword evidence="3 5" id="KW-0808">Transferase</keyword>
<organism evidence="5 6">
    <name type="scientific">Phytoactinopolyspora mesophila</name>
    <dbReference type="NCBI Taxonomy" id="2650750"/>
    <lineage>
        <taxon>Bacteria</taxon>
        <taxon>Bacillati</taxon>
        <taxon>Actinomycetota</taxon>
        <taxon>Actinomycetes</taxon>
        <taxon>Jiangellales</taxon>
        <taxon>Jiangellaceae</taxon>
        <taxon>Phytoactinopolyspora</taxon>
    </lineage>
</organism>
<dbReference type="EMBL" id="WLZY01000003">
    <property type="protein sequence ID" value="NDL57755.1"/>
    <property type="molecule type" value="Genomic_DNA"/>
</dbReference>
<accession>A0A7K3M3D2</accession>
<keyword evidence="2 5" id="KW-0489">Methyltransferase</keyword>
<keyword evidence="6" id="KW-1185">Reference proteome</keyword>
<evidence type="ECO:0000256" key="2">
    <source>
        <dbReference type="ARBA" id="ARBA00022603"/>
    </source>
</evidence>
<protein>
    <submittedName>
        <fullName evidence="5">Methyltransferase domain-containing protein</fullName>
    </submittedName>
</protein>
<dbReference type="CDD" id="cd02440">
    <property type="entry name" value="AdoMet_MTases"/>
    <property type="match status" value="1"/>
</dbReference>
<dbReference type="Proteomes" id="UP000460435">
    <property type="component" value="Unassembled WGS sequence"/>
</dbReference>
<sequence length="249" mass="27579">MRSDRHRELAASFSSVADVYERSRPDYPDAAVRWMTGDAPARVLDLGAGTGKLTSSLIDAGHDVVAVDPSEPMLEHLAMAMPQAEAHVGSAEAIPVADASVDVVVVAQAFHWFDHEVAVPEIARVLRPGGRLALIWNLRDASVPWVDELWTMINPDEPRRIELTDVEGRSPLGDSSLFGSVEHVTFEHTQHLDQQRLVELVTSRSYVAVQSPEERAPLLDAVRDIYDREALAAGIVLPYITYCFRTYRT</sequence>
<dbReference type="InterPro" id="IPR029063">
    <property type="entry name" value="SAM-dependent_MTases_sf"/>
</dbReference>
<dbReference type="PANTHER" id="PTHR44942:SF4">
    <property type="entry name" value="METHYLTRANSFERASE TYPE 11 DOMAIN-CONTAINING PROTEIN"/>
    <property type="match status" value="1"/>
</dbReference>
<dbReference type="AlphaFoldDB" id="A0A7K3M3D2"/>
<dbReference type="InterPro" id="IPR013216">
    <property type="entry name" value="Methyltransf_11"/>
</dbReference>
<dbReference type="SUPFAM" id="SSF53335">
    <property type="entry name" value="S-adenosyl-L-methionine-dependent methyltransferases"/>
    <property type="match status" value="1"/>
</dbReference>
<feature type="domain" description="Methyltransferase type 11" evidence="4">
    <location>
        <begin position="44"/>
        <end position="133"/>
    </location>
</feature>
<dbReference type="GO" id="GO:0032259">
    <property type="term" value="P:methylation"/>
    <property type="evidence" value="ECO:0007669"/>
    <property type="project" value="UniProtKB-KW"/>
</dbReference>
<evidence type="ECO:0000256" key="1">
    <source>
        <dbReference type="ARBA" id="ARBA00008361"/>
    </source>
</evidence>
<dbReference type="GO" id="GO:0008757">
    <property type="term" value="F:S-adenosylmethionine-dependent methyltransferase activity"/>
    <property type="evidence" value="ECO:0007669"/>
    <property type="project" value="InterPro"/>
</dbReference>
<dbReference type="RefSeq" id="WP_162450418.1">
    <property type="nucleotide sequence ID" value="NZ_WLZY01000003.1"/>
</dbReference>
<evidence type="ECO:0000313" key="6">
    <source>
        <dbReference type="Proteomes" id="UP000460435"/>
    </source>
</evidence>
<comment type="similarity">
    <text evidence="1">Belongs to the methyltransferase superfamily.</text>
</comment>
<dbReference type="InterPro" id="IPR051052">
    <property type="entry name" value="Diverse_substrate_MTase"/>
</dbReference>
<dbReference type="Gene3D" id="3.40.50.150">
    <property type="entry name" value="Vaccinia Virus protein VP39"/>
    <property type="match status" value="1"/>
</dbReference>
<dbReference type="PANTHER" id="PTHR44942">
    <property type="entry name" value="METHYLTRANSF_11 DOMAIN-CONTAINING PROTEIN"/>
    <property type="match status" value="1"/>
</dbReference>